<keyword evidence="2" id="KW-1185">Reference proteome</keyword>
<comment type="caution">
    <text evidence="1">The sequence shown here is derived from an EMBL/GenBank/DDBJ whole genome shotgun (WGS) entry which is preliminary data.</text>
</comment>
<dbReference type="EMBL" id="MU006739">
    <property type="protein sequence ID" value="KAF2623079.1"/>
    <property type="molecule type" value="Genomic_DNA"/>
</dbReference>
<organism evidence="1 2">
    <name type="scientific">Macroventuria anomochaeta</name>
    <dbReference type="NCBI Taxonomy" id="301207"/>
    <lineage>
        <taxon>Eukaryota</taxon>
        <taxon>Fungi</taxon>
        <taxon>Dikarya</taxon>
        <taxon>Ascomycota</taxon>
        <taxon>Pezizomycotina</taxon>
        <taxon>Dothideomycetes</taxon>
        <taxon>Pleosporomycetidae</taxon>
        <taxon>Pleosporales</taxon>
        <taxon>Pleosporineae</taxon>
        <taxon>Didymellaceae</taxon>
        <taxon>Macroventuria</taxon>
    </lineage>
</organism>
<evidence type="ECO:0000313" key="1">
    <source>
        <dbReference type="EMBL" id="KAF2623079.1"/>
    </source>
</evidence>
<evidence type="ECO:0000313" key="2">
    <source>
        <dbReference type="Proteomes" id="UP000799754"/>
    </source>
</evidence>
<gene>
    <name evidence="1" type="ORF">BU25DRAFT_414592</name>
</gene>
<feature type="non-terminal residue" evidence="1">
    <location>
        <position position="114"/>
    </location>
</feature>
<protein>
    <submittedName>
        <fullName evidence="1">Uncharacterized protein</fullName>
    </submittedName>
</protein>
<sequence>MYRRLSPLLAHSHPPSLCYLEGSEHSTSAQNLLPLSFHLFVKALNKDGHLAIYYEKRPASRGSRHHHNARSTLAQSCGARHPSFIICLFQTCSAMLLPSSKHKSLRIRVRGIDG</sequence>
<name>A0ACB6RQ90_9PLEO</name>
<accession>A0ACB6RQ90</accession>
<dbReference type="Proteomes" id="UP000799754">
    <property type="component" value="Unassembled WGS sequence"/>
</dbReference>
<reference evidence="1" key="1">
    <citation type="journal article" date="2020" name="Stud. Mycol.">
        <title>101 Dothideomycetes genomes: a test case for predicting lifestyles and emergence of pathogens.</title>
        <authorList>
            <person name="Haridas S."/>
            <person name="Albert R."/>
            <person name="Binder M."/>
            <person name="Bloem J."/>
            <person name="Labutti K."/>
            <person name="Salamov A."/>
            <person name="Andreopoulos B."/>
            <person name="Baker S."/>
            <person name="Barry K."/>
            <person name="Bills G."/>
            <person name="Bluhm B."/>
            <person name="Cannon C."/>
            <person name="Castanera R."/>
            <person name="Culley D."/>
            <person name="Daum C."/>
            <person name="Ezra D."/>
            <person name="Gonzalez J."/>
            <person name="Henrissat B."/>
            <person name="Kuo A."/>
            <person name="Liang C."/>
            <person name="Lipzen A."/>
            <person name="Lutzoni F."/>
            <person name="Magnuson J."/>
            <person name="Mondo S."/>
            <person name="Nolan M."/>
            <person name="Ohm R."/>
            <person name="Pangilinan J."/>
            <person name="Park H.-J."/>
            <person name="Ramirez L."/>
            <person name="Alfaro M."/>
            <person name="Sun H."/>
            <person name="Tritt A."/>
            <person name="Yoshinaga Y."/>
            <person name="Zwiers L.-H."/>
            <person name="Turgeon B."/>
            <person name="Goodwin S."/>
            <person name="Spatafora J."/>
            <person name="Crous P."/>
            <person name="Grigoriev I."/>
        </authorList>
    </citation>
    <scope>NUCLEOTIDE SEQUENCE</scope>
    <source>
        <strain evidence="1">CBS 525.71</strain>
    </source>
</reference>
<proteinExistence type="predicted"/>